<dbReference type="SUPFAM" id="SSF64288">
    <property type="entry name" value="Chorismate lyase-like"/>
    <property type="match status" value="1"/>
</dbReference>
<proteinExistence type="inferred from homology"/>
<comment type="function">
    <text evidence="5">Removes the pyruvyl group from chorismate, with concomitant aromatization of the ring, to provide 4-hydroxybenzoate (4HB) for the ubiquinone pathway.</text>
</comment>
<dbReference type="GO" id="GO:0008813">
    <property type="term" value="F:chorismate lyase activity"/>
    <property type="evidence" value="ECO:0007669"/>
    <property type="project" value="UniProtKB-UniRule"/>
</dbReference>
<comment type="catalytic activity">
    <reaction evidence="5">
        <text>chorismate = 4-hydroxybenzoate + pyruvate</text>
        <dbReference type="Rhea" id="RHEA:16505"/>
        <dbReference type="ChEBI" id="CHEBI:15361"/>
        <dbReference type="ChEBI" id="CHEBI:17879"/>
        <dbReference type="ChEBI" id="CHEBI:29748"/>
        <dbReference type="EC" id="4.1.3.40"/>
    </reaction>
</comment>
<gene>
    <name evidence="5" type="primary">ubiC</name>
    <name evidence="6" type="ORF">RF819_16550</name>
</gene>
<protein>
    <recommendedName>
        <fullName evidence="5">Probable chorismate pyruvate-lyase</fullName>
        <shortName evidence="5">CL</shortName>
        <shortName evidence="5">CPL</shortName>
        <ecNumber evidence="5">4.1.3.40</ecNumber>
    </recommendedName>
</protein>
<dbReference type="STRING" id="28066.RF819_16550"/>
<sequence length="188" mass="20644">MSGWTDHNFGHGGLGRWLAATGSLSARLAASGDVFSVQVLRQGRLPLTVDEAQALGVAGRRDGYVREVLLKVDGVPVVFARSVTAHAHSLAAWRSVRGLGTRPLADVLFRRSGITRQPMQFKQFKPNTALPRQIQRVRPGAPRSLSARRSVFLRQQAPLLVMEVFLAPPAAWTGPVARWQPIDWKGRP</sequence>
<dbReference type="GO" id="GO:0005829">
    <property type="term" value="C:cytosol"/>
    <property type="evidence" value="ECO:0007669"/>
    <property type="project" value="TreeGrafter"/>
</dbReference>
<dbReference type="InterPro" id="IPR028978">
    <property type="entry name" value="Chorismate_lyase_/UTRA_dom_sf"/>
</dbReference>
<evidence type="ECO:0000313" key="6">
    <source>
        <dbReference type="EMBL" id="OOV08116.1"/>
    </source>
</evidence>
<comment type="pathway">
    <text evidence="5">Cofactor biosynthesis; ubiquinone biosynthesis.</text>
</comment>
<keyword evidence="3 5" id="KW-0456">Lyase</keyword>
<comment type="caution">
    <text evidence="6">The sequence shown here is derived from an EMBL/GenBank/DDBJ whole genome shotgun (WGS) entry which is preliminary data.</text>
</comment>
<accession>A0A1T1AVG9</accession>
<dbReference type="InterPro" id="IPR007440">
    <property type="entry name" value="Chorismate--pyruvate_lyase"/>
</dbReference>
<keyword evidence="4 5" id="KW-0670">Pyruvate</keyword>
<dbReference type="Gene3D" id="3.40.1410.10">
    <property type="entry name" value="Chorismate lyase-like"/>
    <property type="match status" value="1"/>
</dbReference>
<dbReference type="HAMAP" id="MF_01632">
    <property type="entry name" value="UbiC"/>
    <property type="match status" value="1"/>
</dbReference>
<dbReference type="Pfam" id="PF04345">
    <property type="entry name" value="Chor_lyase"/>
    <property type="match status" value="1"/>
</dbReference>
<keyword evidence="2 5" id="KW-0831">Ubiquinone biosynthesis</keyword>
<dbReference type="AlphaFoldDB" id="A0A1T1AVG9"/>
<name>A0A1T1AVG9_RHOFE</name>
<organism evidence="6 7">
    <name type="scientific">Rhodoferax fermentans</name>
    <dbReference type="NCBI Taxonomy" id="28066"/>
    <lineage>
        <taxon>Bacteria</taxon>
        <taxon>Pseudomonadati</taxon>
        <taxon>Pseudomonadota</taxon>
        <taxon>Betaproteobacteria</taxon>
        <taxon>Burkholderiales</taxon>
        <taxon>Comamonadaceae</taxon>
        <taxon>Rhodoferax</taxon>
    </lineage>
</organism>
<evidence type="ECO:0000256" key="1">
    <source>
        <dbReference type="ARBA" id="ARBA00022490"/>
    </source>
</evidence>
<dbReference type="GO" id="GO:0042866">
    <property type="term" value="P:pyruvate biosynthetic process"/>
    <property type="evidence" value="ECO:0007669"/>
    <property type="project" value="UniProtKB-UniRule"/>
</dbReference>
<evidence type="ECO:0000256" key="4">
    <source>
        <dbReference type="ARBA" id="ARBA00023317"/>
    </source>
</evidence>
<evidence type="ECO:0000313" key="7">
    <source>
        <dbReference type="Proteomes" id="UP000190750"/>
    </source>
</evidence>
<dbReference type="OrthoDB" id="8606430at2"/>
<evidence type="ECO:0000256" key="2">
    <source>
        <dbReference type="ARBA" id="ARBA00022688"/>
    </source>
</evidence>
<dbReference type="PANTHER" id="PTHR38683:SF1">
    <property type="entry name" value="CHORISMATE PYRUVATE-LYASE"/>
    <property type="match status" value="1"/>
</dbReference>
<dbReference type="EMBL" id="MTJN01000002">
    <property type="protein sequence ID" value="OOV08116.1"/>
    <property type="molecule type" value="Genomic_DNA"/>
</dbReference>
<keyword evidence="1 5" id="KW-0963">Cytoplasm</keyword>
<dbReference type="PANTHER" id="PTHR38683">
    <property type="entry name" value="CHORISMATE PYRUVATE-LYASE"/>
    <property type="match status" value="1"/>
</dbReference>
<dbReference type="GO" id="GO:0006744">
    <property type="term" value="P:ubiquinone biosynthetic process"/>
    <property type="evidence" value="ECO:0007669"/>
    <property type="project" value="UniProtKB-UniRule"/>
</dbReference>
<dbReference type="Proteomes" id="UP000190750">
    <property type="component" value="Unassembled WGS sequence"/>
</dbReference>
<keyword evidence="7" id="KW-1185">Reference proteome</keyword>
<evidence type="ECO:0000256" key="5">
    <source>
        <dbReference type="HAMAP-Rule" id="MF_01632"/>
    </source>
</evidence>
<feature type="binding site" evidence="5">
    <location>
        <position position="66"/>
    </location>
    <ligand>
        <name>substrate</name>
    </ligand>
</feature>
<comment type="caution">
    <text evidence="5">Lacks conserved residue(s) required for the propagation of feature annotation.</text>
</comment>
<feature type="binding site" evidence="5">
    <location>
        <position position="104"/>
    </location>
    <ligand>
        <name>substrate</name>
    </ligand>
</feature>
<reference evidence="6 7" key="1">
    <citation type="submission" date="2017-01" db="EMBL/GenBank/DDBJ databases">
        <title>Genome sequencing of Rhodoferax fermentans JCM 7819.</title>
        <authorList>
            <person name="Kim Y.J."/>
            <person name="Farh M.E.-A."/>
            <person name="Yang D.-C."/>
        </authorList>
    </citation>
    <scope>NUCLEOTIDE SEQUENCE [LARGE SCALE GENOMIC DNA]</scope>
    <source>
        <strain evidence="6 7">JCM 7819</strain>
    </source>
</reference>
<dbReference type="EC" id="4.1.3.40" evidence="5"/>
<comment type="subcellular location">
    <subcellularLocation>
        <location evidence="5">Cytoplasm</location>
    </subcellularLocation>
</comment>
<feature type="binding site" evidence="5">
    <location>
        <position position="163"/>
    </location>
    <ligand>
        <name>substrate</name>
    </ligand>
</feature>
<comment type="similarity">
    <text evidence="5">Belongs to the UbiC family.</text>
</comment>
<dbReference type="UniPathway" id="UPA00232"/>
<dbReference type="RefSeq" id="WP_078365985.1">
    <property type="nucleotide sequence ID" value="NZ_MTJN01000002.1"/>
</dbReference>
<evidence type="ECO:0000256" key="3">
    <source>
        <dbReference type="ARBA" id="ARBA00023239"/>
    </source>
</evidence>